<reference evidence="1 2" key="1">
    <citation type="journal article" date="2019" name="Int. J. Syst. Evol. Microbiol.">
        <title>The Global Catalogue of Microorganisms (GCM) 10K type strain sequencing project: providing services to taxonomists for standard genome sequencing and annotation.</title>
        <authorList>
            <consortium name="The Broad Institute Genomics Platform"/>
            <consortium name="The Broad Institute Genome Sequencing Center for Infectious Disease"/>
            <person name="Wu L."/>
            <person name="Ma J."/>
        </authorList>
    </citation>
    <scope>NUCLEOTIDE SEQUENCE [LARGE SCALE GENOMIC DNA]</scope>
    <source>
        <strain evidence="1 2">JCM 16374</strain>
    </source>
</reference>
<dbReference type="EMBL" id="BAAARK010000001">
    <property type="protein sequence ID" value="GAA2644498.1"/>
    <property type="molecule type" value="Genomic_DNA"/>
</dbReference>
<protein>
    <submittedName>
        <fullName evidence="1">Uncharacterized protein</fullName>
    </submittedName>
</protein>
<accession>A0ABN3R8Y9</accession>
<keyword evidence="2" id="KW-1185">Reference proteome</keyword>
<evidence type="ECO:0000313" key="1">
    <source>
        <dbReference type="EMBL" id="GAA2644498.1"/>
    </source>
</evidence>
<name>A0ABN3R8Y9_9ACTN</name>
<organism evidence="1 2">
    <name type="scientific">Streptomyces lunalinharesii</name>
    <dbReference type="NCBI Taxonomy" id="333384"/>
    <lineage>
        <taxon>Bacteria</taxon>
        <taxon>Bacillati</taxon>
        <taxon>Actinomycetota</taxon>
        <taxon>Actinomycetes</taxon>
        <taxon>Kitasatosporales</taxon>
        <taxon>Streptomycetaceae</taxon>
        <taxon>Streptomyces</taxon>
    </lineage>
</organism>
<gene>
    <name evidence="1" type="ORF">GCM10009864_02850</name>
</gene>
<sequence length="114" mass="11959">MNRIDHVGPLVIFHGAGSYGLPWGPFRPFRLGYGPPSAGVLTCIVIRASGEQDGRIDACACEKIRMALVGSADVGTKPFTLSWSGVGAAEIAVESRASTKIYRCLASCSDCGDP</sequence>
<dbReference type="Proteomes" id="UP001500994">
    <property type="component" value="Unassembled WGS sequence"/>
</dbReference>
<comment type="caution">
    <text evidence="1">The sequence shown here is derived from an EMBL/GenBank/DDBJ whole genome shotgun (WGS) entry which is preliminary data.</text>
</comment>
<proteinExistence type="predicted"/>
<evidence type="ECO:0000313" key="2">
    <source>
        <dbReference type="Proteomes" id="UP001500994"/>
    </source>
</evidence>